<dbReference type="Gene3D" id="1.10.10.10">
    <property type="entry name" value="Winged helix-like DNA-binding domain superfamily/Winged helix DNA-binding domain"/>
    <property type="match status" value="1"/>
</dbReference>
<evidence type="ECO:0000256" key="1">
    <source>
        <dbReference type="ARBA" id="ARBA00023015"/>
    </source>
</evidence>
<dbReference type="PROSITE" id="PS51118">
    <property type="entry name" value="HTH_HXLR"/>
    <property type="match status" value="1"/>
</dbReference>
<organism evidence="5 6">
    <name type="scientific">Mangrovactinospora gilvigrisea</name>
    <dbReference type="NCBI Taxonomy" id="1428644"/>
    <lineage>
        <taxon>Bacteria</taxon>
        <taxon>Bacillati</taxon>
        <taxon>Actinomycetota</taxon>
        <taxon>Actinomycetes</taxon>
        <taxon>Kitasatosporales</taxon>
        <taxon>Streptomycetaceae</taxon>
        <taxon>Mangrovactinospora</taxon>
    </lineage>
</organism>
<dbReference type="PANTHER" id="PTHR33204">
    <property type="entry name" value="TRANSCRIPTIONAL REGULATOR, MARR FAMILY"/>
    <property type="match status" value="1"/>
</dbReference>
<evidence type="ECO:0000313" key="6">
    <source>
        <dbReference type="Proteomes" id="UP000243342"/>
    </source>
</evidence>
<feature type="non-terminal residue" evidence="5">
    <location>
        <position position="160"/>
    </location>
</feature>
<evidence type="ECO:0000256" key="3">
    <source>
        <dbReference type="ARBA" id="ARBA00023163"/>
    </source>
</evidence>
<dbReference type="STRING" id="1428644.BIV57_16635"/>
<dbReference type="AlphaFoldDB" id="A0A1J7BCH1"/>
<evidence type="ECO:0000313" key="5">
    <source>
        <dbReference type="EMBL" id="OIV36371.1"/>
    </source>
</evidence>
<dbReference type="Pfam" id="PF01638">
    <property type="entry name" value="HxlR"/>
    <property type="match status" value="1"/>
</dbReference>
<dbReference type="Proteomes" id="UP000243342">
    <property type="component" value="Unassembled WGS sequence"/>
</dbReference>
<dbReference type="OrthoDB" id="9792527at2"/>
<feature type="domain" description="HTH hxlR-type" evidence="4">
    <location>
        <begin position="10"/>
        <end position="108"/>
    </location>
</feature>
<evidence type="ECO:0000256" key="2">
    <source>
        <dbReference type="ARBA" id="ARBA00023125"/>
    </source>
</evidence>
<keyword evidence="1" id="KW-0805">Transcription regulation</keyword>
<reference evidence="5 6" key="1">
    <citation type="submission" date="2016-10" db="EMBL/GenBank/DDBJ databases">
        <title>Genome sequence of Streptomyces gilvigriseus MUSC 26.</title>
        <authorList>
            <person name="Lee L.-H."/>
            <person name="Ser H.-L."/>
        </authorList>
    </citation>
    <scope>NUCLEOTIDE SEQUENCE [LARGE SCALE GENOMIC DNA]</scope>
    <source>
        <strain evidence="5 6">MUSC 26</strain>
    </source>
</reference>
<protein>
    <submittedName>
        <fullName evidence="5">Transcriptional regulator</fullName>
    </submittedName>
</protein>
<keyword evidence="6" id="KW-1185">Reference proteome</keyword>
<dbReference type="EMBL" id="MLCF01000099">
    <property type="protein sequence ID" value="OIV36371.1"/>
    <property type="molecule type" value="Genomic_DNA"/>
</dbReference>
<evidence type="ECO:0000259" key="4">
    <source>
        <dbReference type="PROSITE" id="PS51118"/>
    </source>
</evidence>
<dbReference type="SUPFAM" id="SSF46785">
    <property type="entry name" value="Winged helix' DNA-binding domain"/>
    <property type="match status" value="1"/>
</dbReference>
<accession>A0A1J7BCH1</accession>
<dbReference type="PANTHER" id="PTHR33204:SF18">
    <property type="entry name" value="TRANSCRIPTIONAL REGULATORY PROTEIN"/>
    <property type="match status" value="1"/>
</dbReference>
<keyword evidence="2" id="KW-0238">DNA-binding</keyword>
<sequence length="160" mass="17669">MPRRSYDQYCALSRALDVLGERWTLLIVRELLSGPRRYTDLHADLPGISTDVLAARLREAEADGLVARRRLTRPAAATVYELTERGRALLPVLGVLAEWGGPLLADRRETDAVRAHWSALPLLRRLLPVGMPGTVDVRLDEGTFHLVLDPEAPAYADGPA</sequence>
<dbReference type="InterPro" id="IPR036390">
    <property type="entry name" value="WH_DNA-bd_sf"/>
</dbReference>
<gene>
    <name evidence="5" type="ORF">BIV57_16635</name>
</gene>
<proteinExistence type="predicted"/>
<dbReference type="InterPro" id="IPR036388">
    <property type="entry name" value="WH-like_DNA-bd_sf"/>
</dbReference>
<dbReference type="RefSeq" id="WP_071657690.1">
    <property type="nucleotide sequence ID" value="NZ_MLCF01000099.1"/>
</dbReference>
<name>A0A1J7BCH1_9ACTN</name>
<dbReference type="InterPro" id="IPR002577">
    <property type="entry name" value="HTH_HxlR"/>
</dbReference>
<keyword evidence="3" id="KW-0804">Transcription</keyword>
<dbReference type="GO" id="GO:0003677">
    <property type="term" value="F:DNA binding"/>
    <property type="evidence" value="ECO:0007669"/>
    <property type="project" value="UniProtKB-KW"/>
</dbReference>
<comment type="caution">
    <text evidence="5">The sequence shown here is derived from an EMBL/GenBank/DDBJ whole genome shotgun (WGS) entry which is preliminary data.</text>
</comment>